<organism evidence="2 3">
    <name type="scientific">Granulicella arctica</name>
    <dbReference type="NCBI Taxonomy" id="940613"/>
    <lineage>
        <taxon>Bacteria</taxon>
        <taxon>Pseudomonadati</taxon>
        <taxon>Acidobacteriota</taxon>
        <taxon>Terriglobia</taxon>
        <taxon>Terriglobales</taxon>
        <taxon>Acidobacteriaceae</taxon>
        <taxon>Granulicella</taxon>
    </lineage>
</organism>
<proteinExistence type="predicted"/>
<sequence>MDIRIRTLVLAVVSACVAGTGSGAAQGIAGALTSQQASGGLKEALTKGVSTAVSSTGRPGGYFDNAAIKILMPPKLQTVEKGLRGMGMGPKVDEFERSMNTAAEQAAPAAKSILMDALRAMTFDDARQIVAGGNTAGTQYFKRTTSDKISAAFKPIVDQSMDKAGVTTKFQDLMGHAPSMPFMKTPTVDINAYVLEKAVDGLFVVMGDEETKIRTNPAAQVTPLLKSVFGR</sequence>
<dbReference type="Proteomes" id="UP000589520">
    <property type="component" value="Unassembled WGS sequence"/>
</dbReference>
<dbReference type="RefSeq" id="WP_179493124.1">
    <property type="nucleotide sequence ID" value="NZ_JACCCW010000002.1"/>
</dbReference>
<keyword evidence="1" id="KW-0732">Signal</keyword>
<protein>
    <recommendedName>
        <fullName evidence="4">DUF4197 domain-containing protein</fullName>
    </recommendedName>
</protein>
<feature type="chain" id="PRO_5030967464" description="DUF4197 domain-containing protein" evidence="1">
    <location>
        <begin position="26"/>
        <end position="231"/>
    </location>
</feature>
<evidence type="ECO:0000313" key="3">
    <source>
        <dbReference type="Proteomes" id="UP000589520"/>
    </source>
</evidence>
<keyword evidence="3" id="KW-1185">Reference proteome</keyword>
<evidence type="ECO:0000313" key="2">
    <source>
        <dbReference type="EMBL" id="NYF81292.1"/>
    </source>
</evidence>
<dbReference type="EMBL" id="JACCCW010000002">
    <property type="protein sequence ID" value="NYF81292.1"/>
    <property type="molecule type" value="Genomic_DNA"/>
</dbReference>
<feature type="signal peptide" evidence="1">
    <location>
        <begin position="1"/>
        <end position="25"/>
    </location>
</feature>
<comment type="caution">
    <text evidence="2">The sequence shown here is derived from an EMBL/GenBank/DDBJ whole genome shotgun (WGS) entry which is preliminary data.</text>
</comment>
<gene>
    <name evidence="2" type="ORF">HDF17_003612</name>
</gene>
<reference evidence="2 3" key="1">
    <citation type="submission" date="2020-07" db="EMBL/GenBank/DDBJ databases">
        <title>Genomic Encyclopedia of Type Strains, Phase IV (KMG-V): Genome sequencing to study the core and pangenomes of soil and plant-associated prokaryotes.</title>
        <authorList>
            <person name="Whitman W."/>
        </authorList>
    </citation>
    <scope>NUCLEOTIDE SEQUENCE [LARGE SCALE GENOMIC DNA]</scope>
    <source>
        <strain evidence="2 3">X4EP2</strain>
    </source>
</reference>
<dbReference type="InterPro" id="IPR025245">
    <property type="entry name" value="DUF4197"/>
</dbReference>
<evidence type="ECO:0008006" key="4">
    <source>
        <dbReference type="Google" id="ProtNLM"/>
    </source>
</evidence>
<evidence type="ECO:0000256" key="1">
    <source>
        <dbReference type="SAM" id="SignalP"/>
    </source>
</evidence>
<accession>A0A7Y9PJY3</accession>
<dbReference type="Pfam" id="PF13852">
    <property type="entry name" value="DUF4197"/>
    <property type="match status" value="1"/>
</dbReference>
<dbReference type="AlphaFoldDB" id="A0A7Y9PJY3"/>
<name>A0A7Y9PJY3_9BACT</name>